<dbReference type="AlphaFoldDB" id="A0A6L9L8F7"/>
<comment type="caution">
    <text evidence="1">The sequence shown here is derived from an EMBL/GenBank/DDBJ whole genome shotgun (WGS) entry which is preliminary data.</text>
</comment>
<dbReference type="EMBL" id="JAAFZH010000008">
    <property type="protein sequence ID" value="NDU96854.1"/>
    <property type="molecule type" value="Genomic_DNA"/>
</dbReference>
<evidence type="ECO:0000313" key="2">
    <source>
        <dbReference type="Proteomes" id="UP000474175"/>
    </source>
</evidence>
<dbReference type="RefSeq" id="WP_163951729.1">
    <property type="nucleotide sequence ID" value="NZ_JAAFZH010000008.1"/>
</dbReference>
<evidence type="ECO:0000313" key="1">
    <source>
        <dbReference type="EMBL" id="NDU96854.1"/>
    </source>
</evidence>
<keyword evidence="2" id="KW-1185">Reference proteome</keyword>
<protein>
    <submittedName>
        <fullName evidence="1">Uncharacterized protein</fullName>
    </submittedName>
</protein>
<proteinExistence type="predicted"/>
<organism evidence="1 2">
    <name type="scientific">Spirosoma terrae</name>
    <dbReference type="NCBI Taxonomy" id="1968276"/>
    <lineage>
        <taxon>Bacteria</taxon>
        <taxon>Pseudomonadati</taxon>
        <taxon>Bacteroidota</taxon>
        <taxon>Cytophagia</taxon>
        <taxon>Cytophagales</taxon>
        <taxon>Cytophagaceae</taxon>
        <taxon>Spirosoma</taxon>
    </lineage>
</organism>
<reference evidence="1 2" key="1">
    <citation type="submission" date="2020-02" db="EMBL/GenBank/DDBJ databases">
        <title>Draft genome sequence of two Spirosoma agri KCTC 52727 and Spirosoma terrae KCTC 52035.</title>
        <authorList>
            <person name="Rojas J."/>
            <person name="Ambika Manirajan B."/>
            <person name="Suarez C."/>
            <person name="Ratering S."/>
            <person name="Schnell S."/>
        </authorList>
    </citation>
    <scope>NUCLEOTIDE SEQUENCE [LARGE SCALE GENOMIC DNA]</scope>
    <source>
        <strain evidence="1 2">KCTC 52035</strain>
    </source>
</reference>
<name>A0A6L9L8F7_9BACT</name>
<sequence length="519" mass="61080">MEQTEHNNSSEPEYKPEDLKLVLSNAFKACDILLPLDRITHQNRVNLSRNIEIQNVGGENITVTKDNIRNYIDYVLNKPSEFQGKKYNSRIAALSKWLLTKRGVNQYYENKDYYLQLLDHLRNNNLKPIQKPDSMKPALQNLSNTAWWLYCYHAEEFNGRTREGVLRLLVEIISPDDVTIYHYDDFFPEEGESTPKFCNYKGKVEMHNDGDKRYLFELKHNGERDLHILLYKDEGGNSPWLTGQYHNVSRRGNIISGKILFNKIGPIHERDDKEKAIFFVKEYKPDKPESIKPDQIHGFQSLPYSVKETFARKSQSFISVRNCFTTKHIDEWNRDENFQYINEAEVSEYTYEFFLSGPATLLPPEEYEKFRNKVLLLKSKLEEWYDCKGKVFTLFEEESVKDYADIESRSRLLFDRLIGSLRKSRVFIMLYHSLLAEGEANKLTGMLIEFGYCFHERKDCLVLWDKLHEDQLPNFIKGAAESADSRVCLELFNSEKGEDPLSDSLVEKDWKKYLSFYPR</sequence>
<accession>A0A6L9L8F7</accession>
<gene>
    <name evidence="1" type="ORF">GK108_18365</name>
</gene>
<dbReference type="Proteomes" id="UP000474175">
    <property type="component" value="Unassembled WGS sequence"/>
</dbReference>